<evidence type="ECO:0000256" key="5">
    <source>
        <dbReference type="ARBA" id="ARBA00022989"/>
    </source>
</evidence>
<dbReference type="SUPFAM" id="SSF48726">
    <property type="entry name" value="Immunoglobulin"/>
    <property type="match status" value="2"/>
</dbReference>
<dbReference type="SMART" id="SM00408">
    <property type="entry name" value="IGc2"/>
    <property type="match status" value="3"/>
</dbReference>
<keyword evidence="5 9" id="KW-1133">Transmembrane helix</keyword>
<gene>
    <name evidence="11" type="ORF">ATANTOWER_007316</name>
</gene>
<evidence type="ECO:0000256" key="1">
    <source>
        <dbReference type="ARBA" id="ARBA00004479"/>
    </source>
</evidence>
<dbReference type="PANTHER" id="PTHR12035:SF128">
    <property type="entry name" value="BRANCHED CHAIN KETO ACID DEHYDROGENASE E1 SUBUNIT BETA,-LIKE-RELATED"/>
    <property type="match status" value="1"/>
</dbReference>
<evidence type="ECO:0000256" key="4">
    <source>
        <dbReference type="ARBA" id="ARBA00022889"/>
    </source>
</evidence>
<dbReference type="InterPro" id="IPR003599">
    <property type="entry name" value="Ig_sub"/>
</dbReference>
<comment type="similarity">
    <text evidence="7">Belongs to the immunoglobulin superfamily. SIGLEC (sialic acid binding Ig-like lectin) family.</text>
</comment>
<evidence type="ECO:0000259" key="10">
    <source>
        <dbReference type="PROSITE" id="PS50835"/>
    </source>
</evidence>
<dbReference type="InterPro" id="IPR003598">
    <property type="entry name" value="Ig_sub2"/>
</dbReference>
<feature type="region of interest" description="Disordered" evidence="8">
    <location>
        <begin position="354"/>
        <end position="381"/>
    </location>
</feature>
<feature type="transmembrane region" description="Helical" evidence="9">
    <location>
        <begin position="313"/>
        <end position="333"/>
    </location>
</feature>
<dbReference type="CDD" id="cd00096">
    <property type="entry name" value="Ig"/>
    <property type="match status" value="2"/>
</dbReference>
<dbReference type="EMBL" id="JAHUTI010049358">
    <property type="protein sequence ID" value="MED6247557.1"/>
    <property type="molecule type" value="Genomic_DNA"/>
</dbReference>
<dbReference type="InterPro" id="IPR051036">
    <property type="entry name" value="SIGLEC"/>
</dbReference>
<evidence type="ECO:0000256" key="3">
    <source>
        <dbReference type="ARBA" id="ARBA00022734"/>
    </source>
</evidence>
<name>A0ABU7BAE1_9TELE</name>
<reference evidence="11 12" key="1">
    <citation type="submission" date="2021-07" db="EMBL/GenBank/DDBJ databases">
        <authorList>
            <person name="Palmer J.M."/>
        </authorList>
    </citation>
    <scope>NUCLEOTIDE SEQUENCE [LARGE SCALE GENOMIC DNA]</scope>
    <source>
        <strain evidence="11 12">AT_MEX2019</strain>
        <tissue evidence="11">Muscle</tissue>
    </source>
</reference>
<dbReference type="Pfam" id="PF13927">
    <property type="entry name" value="Ig_3"/>
    <property type="match status" value="2"/>
</dbReference>
<evidence type="ECO:0000256" key="6">
    <source>
        <dbReference type="ARBA" id="ARBA00023136"/>
    </source>
</evidence>
<dbReference type="SMART" id="SM00409">
    <property type="entry name" value="IG"/>
    <property type="match status" value="2"/>
</dbReference>
<dbReference type="Proteomes" id="UP001345963">
    <property type="component" value="Unassembled WGS sequence"/>
</dbReference>
<dbReference type="InterPro" id="IPR007110">
    <property type="entry name" value="Ig-like_dom"/>
</dbReference>
<dbReference type="PROSITE" id="PS50835">
    <property type="entry name" value="IG_LIKE"/>
    <property type="match status" value="3"/>
</dbReference>
<proteinExistence type="inferred from homology"/>
<dbReference type="Gene3D" id="2.60.40.10">
    <property type="entry name" value="Immunoglobulins"/>
    <property type="match status" value="3"/>
</dbReference>
<sequence length="465" mass="51059">EHHGSTVTCQVTCLNNMTVNVTKILNVTYVKTPTVNGESTIMQDGSLNLTCTGDSFPPFDITWTKPGINKTLNSKTGPGTSTLVIHNVTEEHSGQYVCSANHLNTTLFQDINITVINETKLVITGETTVTEGNTLTCTGDIFPSSLITWTKNGMNKTLNNETQSDGRRLTLVIHNMTTEDSGQYLCTAKLQNNTLTEKVDVLVKLLPKILDESGCEAQLEVLTCLCISQGFPSPTITWERLENHVEYSVDITVSNHTVKSTIFLNVKDNSSIPAVCVSSNRNGETRRNLNIRIVEDQGRLMTLLRTVTQMGTIIPFLIGLLLSAAIFSLLSLCCRKKQKSYGSASETLEMVMTQETNGSPEEDYQPIQTQGTAGGYESPEAGTSEIEYSDINLLLLKQEIQSPAEEKSKKAETDYAKIKIKGPRFKGEGEGEGQKQEEVKLCVPETVESEAVAVYSNMTSLMDQM</sequence>
<protein>
    <recommendedName>
        <fullName evidence="10">Ig-like domain-containing protein</fullName>
    </recommendedName>
</protein>
<evidence type="ECO:0000256" key="2">
    <source>
        <dbReference type="ARBA" id="ARBA00022692"/>
    </source>
</evidence>
<feature type="domain" description="Ig-like" evidence="10">
    <location>
        <begin position="207"/>
        <end position="292"/>
    </location>
</feature>
<feature type="domain" description="Ig-like" evidence="10">
    <location>
        <begin position="33"/>
        <end position="114"/>
    </location>
</feature>
<evidence type="ECO:0000313" key="12">
    <source>
        <dbReference type="Proteomes" id="UP001345963"/>
    </source>
</evidence>
<keyword evidence="12" id="KW-1185">Reference proteome</keyword>
<evidence type="ECO:0000256" key="8">
    <source>
        <dbReference type="SAM" id="MobiDB-lite"/>
    </source>
</evidence>
<feature type="domain" description="Ig-like" evidence="10">
    <location>
        <begin position="119"/>
        <end position="196"/>
    </location>
</feature>
<dbReference type="InterPro" id="IPR013783">
    <property type="entry name" value="Ig-like_fold"/>
</dbReference>
<keyword evidence="2 9" id="KW-0812">Transmembrane</keyword>
<comment type="caution">
    <text evidence="11">The sequence shown here is derived from an EMBL/GenBank/DDBJ whole genome shotgun (WGS) entry which is preliminary data.</text>
</comment>
<evidence type="ECO:0000313" key="11">
    <source>
        <dbReference type="EMBL" id="MED6247557.1"/>
    </source>
</evidence>
<keyword evidence="6 9" id="KW-0472">Membrane</keyword>
<keyword evidence="4" id="KW-0130">Cell adhesion</keyword>
<organism evidence="11 12">
    <name type="scientific">Ataeniobius toweri</name>
    <dbReference type="NCBI Taxonomy" id="208326"/>
    <lineage>
        <taxon>Eukaryota</taxon>
        <taxon>Metazoa</taxon>
        <taxon>Chordata</taxon>
        <taxon>Craniata</taxon>
        <taxon>Vertebrata</taxon>
        <taxon>Euteleostomi</taxon>
        <taxon>Actinopterygii</taxon>
        <taxon>Neopterygii</taxon>
        <taxon>Teleostei</taxon>
        <taxon>Neoteleostei</taxon>
        <taxon>Acanthomorphata</taxon>
        <taxon>Ovalentaria</taxon>
        <taxon>Atherinomorphae</taxon>
        <taxon>Cyprinodontiformes</taxon>
        <taxon>Goodeidae</taxon>
        <taxon>Ataeniobius</taxon>
    </lineage>
</organism>
<dbReference type="PANTHER" id="PTHR12035">
    <property type="entry name" value="SIALIC ACID BINDING IMMUNOGLOBULIN-LIKE LECTIN"/>
    <property type="match status" value="1"/>
</dbReference>
<keyword evidence="3" id="KW-0430">Lectin</keyword>
<evidence type="ECO:0000256" key="7">
    <source>
        <dbReference type="ARBA" id="ARBA00038361"/>
    </source>
</evidence>
<evidence type="ECO:0000256" key="9">
    <source>
        <dbReference type="SAM" id="Phobius"/>
    </source>
</evidence>
<comment type="subcellular location">
    <subcellularLocation>
        <location evidence="1">Membrane</location>
        <topology evidence="1">Single-pass type I membrane protein</topology>
    </subcellularLocation>
</comment>
<accession>A0ABU7BAE1</accession>
<dbReference type="InterPro" id="IPR036179">
    <property type="entry name" value="Ig-like_dom_sf"/>
</dbReference>
<feature type="non-terminal residue" evidence="11">
    <location>
        <position position="1"/>
    </location>
</feature>